<dbReference type="EMBL" id="SUMD01000010">
    <property type="protein sequence ID" value="TJZ75849.1"/>
    <property type="molecule type" value="Genomic_DNA"/>
</dbReference>
<dbReference type="Proteomes" id="UP000305109">
    <property type="component" value="Unassembled WGS sequence"/>
</dbReference>
<proteinExistence type="predicted"/>
<organism evidence="2 3">
    <name type="scientific">Rhodococcus oryzae</name>
    <dbReference type="NCBI Taxonomy" id="2571143"/>
    <lineage>
        <taxon>Bacteria</taxon>
        <taxon>Bacillati</taxon>
        <taxon>Actinomycetota</taxon>
        <taxon>Actinomycetes</taxon>
        <taxon>Mycobacteriales</taxon>
        <taxon>Nocardiaceae</taxon>
        <taxon>Rhodococcus</taxon>
    </lineage>
</organism>
<dbReference type="RefSeq" id="WP_136911408.1">
    <property type="nucleotide sequence ID" value="NZ_SUMD01000010.1"/>
</dbReference>
<reference evidence="2 3" key="1">
    <citation type="submission" date="2019-04" db="EMBL/GenBank/DDBJ databases">
        <title>Rhodococcus oryzae sp. nov., a novel actinomycete isolated from rhizosphere soil of rice (Oryza sativa L.).</title>
        <authorList>
            <person name="Li C."/>
        </authorList>
    </citation>
    <scope>NUCLEOTIDE SEQUENCE [LARGE SCALE GENOMIC DNA]</scope>
    <source>
        <strain evidence="2 3">NEAU-CX67</strain>
    </source>
</reference>
<feature type="domain" description="DUF7715" evidence="1">
    <location>
        <begin position="1"/>
        <end position="125"/>
    </location>
</feature>
<evidence type="ECO:0000313" key="3">
    <source>
        <dbReference type="Proteomes" id="UP000305109"/>
    </source>
</evidence>
<accession>A0ABY2RG04</accession>
<name>A0ABY2RG04_9NOCA</name>
<protein>
    <recommendedName>
        <fullName evidence="1">DUF7715 domain-containing protein</fullName>
    </recommendedName>
</protein>
<sequence length="126" mass="13309">MRGLVATARTQGQRDNDFDFCVEGELVWIGLVCARDEADPDGGCGCGRAFSGLNSHRATTTARVAELAGFTGDDYVEALRSGLAQAGWPPNLAGELAGDMLAIAAHWPAGTVIERRLDQFQARGAT</sequence>
<dbReference type="InterPro" id="IPR056132">
    <property type="entry name" value="DUF7715"/>
</dbReference>
<keyword evidence="3" id="KW-1185">Reference proteome</keyword>
<evidence type="ECO:0000313" key="2">
    <source>
        <dbReference type="EMBL" id="TJZ75849.1"/>
    </source>
</evidence>
<gene>
    <name evidence="2" type="ORF">FCG67_19905</name>
</gene>
<dbReference type="Pfam" id="PF24831">
    <property type="entry name" value="DUF7715"/>
    <property type="match status" value="1"/>
</dbReference>
<evidence type="ECO:0000259" key="1">
    <source>
        <dbReference type="Pfam" id="PF24831"/>
    </source>
</evidence>
<comment type="caution">
    <text evidence="2">The sequence shown here is derived from an EMBL/GenBank/DDBJ whole genome shotgun (WGS) entry which is preliminary data.</text>
</comment>